<reference evidence="2" key="1">
    <citation type="submission" date="2021-09" db="EMBL/GenBank/DDBJ databases">
        <authorList>
            <consortium name="AG Swart"/>
            <person name="Singh M."/>
            <person name="Singh A."/>
            <person name="Seah K."/>
            <person name="Emmerich C."/>
        </authorList>
    </citation>
    <scope>NUCLEOTIDE SEQUENCE</scope>
    <source>
        <strain evidence="2">ATCC30299</strain>
    </source>
</reference>
<keyword evidence="1" id="KW-1133">Transmembrane helix</keyword>
<dbReference type="Proteomes" id="UP001162131">
    <property type="component" value="Unassembled WGS sequence"/>
</dbReference>
<keyword evidence="1" id="KW-0812">Transmembrane</keyword>
<organism evidence="2 3">
    <name type="scientific">Blepharisma stoltei</name>
    <dbReference type="NCBI Taxonomy" id="1481888"/>
    <lineage>
        <taxon>Eukaryota</taxon>
        <taxon>Sar</taxon>
        <taxon>Alveolata</taxon>
        <taxon>Ciliophora</taxon>
        <taxon>Postciliodesmatophora</taxon>
        <taxon>Heterotrichea</taxon>
        <taxon>Heterotrichida</taxon>
        <taxon>Blepharismidae</taxon>
        <taxon>Blepharisma</taxon>
    </lineage>
</organism>
<feature type="transmembrane region" description="Helical" evidence="1">
    <location>
        <begin position="110"/>
        <end position="132"/>
    </location>
</feature>
<dbReference type="AlphaFoldDB" id="A0AAU9KAJ1"/>
<name>A0AAU9KAJ1_9CILI</name>
<protein>
    <submittedName>
        <fullName evidence="2">Uncharacterized protein</fullName>
    </submittedName>
</protein>
<sequence length="723" mass="81091">MDMVDDSFGDTLEYCHNIRFKKLMDVDYYSDSKKFFKDISTNSNHLEKVMTGSDSYNWHDYEKDLIDFALPWLTIAAVVFVIWVIAILYRIFNWNLCKNFPTLTSVRRTCLASSIIFTLGAVVSCALVVLYADYAYQSWEQIQCGTSRMPHSLLNGYEDSNWIGLNRAVTNTGNIMENMQQQYITSTNTLWNNQAWPSLTLGTSPVYNALLNYYNSYSNIQVANPNPQYSGTTIATDYTSNLGPPTTTYSYTGVINLQINQKIVPLLSVYNDLNTITTTEVTNVPNTVNELKLALEKLTAFKNGTKLMEKNVHKWIREHDDEVRDIWLATSFLTVLIGWTLLGGISLVVYIIMMNRRRYAKAMFGFWGFMGLFSVIGLLALLYVIAVGISSNDFCRFSEDLPTTEGLNKYNIAVPRDSAGSVNECLNGDPNLANYTDITTTLFFAAQMQADYKTFLELNSSLAYLSNFTSVTANQNAINQALSFQNVAAKTVKNNQTPDYCLSQLNLYSDYSNASSYQRTSTCTSTVMDRFVTSLANCPVGYVYISATSPNSNVGTPSCLVIPEWSSNLLTNRYDGKLVCANIPAPFNTIPNAIIQYQTSFSAFMQDTTTKFNNINTAFAVVTGKITELVDNTAGMAQAVNNYFGNDIASLMDEIFGENQGVYNHLVCGYLYGEYQDMERAVCHNAMPSLMIVFAMMLLGSFLTFLLMIINICLHQGFIKTNF</sequence>
<feature type="transmembrane region" description="Helical" evidence="1">
    <location>
        <begin position="326"/>
        <end position="352"/>
    </location>
</feature>
<gene>
    <name evidence="2" type="ORF">BSTOLATCC_MIC60816</name>
</gene>
<keyword evidence="1" id="KW-0472">Membrane</keyword>
<evidence type="ECO:0000313" key="3">
    <source>
        <dbReference type="Proteomes" id="UP001162131"/>
    </source>
</evidence>
<accession>A0AAU9KAJ1</accession>
<keyword evidence="3" id="KW-1185">Reference proteome</keyword>
<proteinExistence type="predicted"/>
<dbReference type="EMBL" id="CAJZBQ010000058">
    <property type="protein sequence ID" value="CAG9334196.1"/>
    <property type="molecule type" value="Genomic_DNA"/>
</dbReference>
<comment type="caution">
    <text evidence="2">The sequence shown here is derived from an EMBL/GenBank/DDBJ whole genome shotgun (WGS) entry which is preliminary data.</text>
</comment>
<evidence type="ECO:0000313" key="2">
    <source>
        <dbReference type="EMBL" id="CAG9334196.1"/>
    </source>
</evidence>
<evidence type="ECO:0000256" key="1">
    <source>
        <dbReference type="SAM" id="Phobius"/>
    </source>
</evidence>
<feature type="transmembrane region" description="Helical" evidence="1">
    <location>
        <begin position="690"/>
        <end position="714"/>
    </location>
</feature>
<feature type="transmembrane region" description="Helical" evidence="1">
    <location>
        <begin position="68"/>
        <end position="89"/>
    </location>
</feature>
<feature type="transmembrane region" description="Helical" evidence="1">
    <location>
        <begin position="364"/>
        <end position="386"/>
    </location>
</feature>